<dbReference type="InterPro" id="IPR043154">
    <property type="entry name" value="Sec-1-like_dom1"/>
</dbReference>
<protein>
    <submittedName>
        <fullName evidence="5">Uncharacterized protein</fullName>
    </submittedName>
</protein>
<proteinExistence type="inferred from homology"/>
<dbReference type="EMBL" id="JANCYW010000012">
    <property type="protein sequence ID" value="KAK4537408.1"/>
    <property type="molecule type" value="Genomic_DNA"/>
</dbReference>
<organism evidence="5 6">
    <name type="scientific">Cyanidium caldarium</name>
    <name type="common">Red alga</name>
    <dbReference type="NCBI Taxonomy" id="2771"/>
    <lineage>
        <taxon>Eukaryota</taxon>
        <taxon>Rhodophyta</taxon>
        <taxon>Bangiophyceae</taxon>
        <taxon>Cyanidiales</taxon>
        <taxon>Cyanidiaceae</taxon>
        <taxon>Cyanidium</taxon>
    </lineage>
</organism>
<feature type="compositionally biased region" description="Basic and acidic residues" evidence="2">
    <location>
        <begin position="1141"/>
        <end position="1151"/>
    </location>
</feature>
<feature type="transmembrane region" description="Helical" evidence="3">
    <location>
        <begin position="372"/>
        <end position="394"/>
    </location>
</feature>
<dbReference type="Gene3D" id="3.90.830.10">
    <property type="entry name" value="Syntaxin Binding Protein 1, Chain A, domain 2"/>
    <property type="match status" value="1"/>
</dbReference>
<dbReference type="Gene3D" id="3.40.50.1910">
    <property type="match status" value="2"/>
</dbReference>
<feature type="compositionally biased region" description="Basic and acidic residues" evidence="2">
    <location>
        <begin position="1099"/>
        <end position="1113"/>
    </location>
</feature>
<evidence type="ECO:0000256" key="3">
    <source>
        <dbReference type="SAM" id="Phobius"/>
    </source>
</evidence>
<evidence type="ECO:0000256" key="4">
    <source>
        <dbReference type="SAM" id="SignalP"/>
    </source>
</evidence>
<name>A0AAV9J068_CYACA</name>
<dbReference type="Gene3D" id="3.40.50.2060">
    <property type="match status" value="1"/>
</dbReference>
<dbReference type="InterPro" id="IPR043127">
    <property type="entry name" value="Sec-1-like_dom3a"/>
</dbReference>
<feature type="compositionally biased region" description="Basic residues" evidence="2">
    <location>
        <begin position="1126"/>
        <end position="1140"/>
    </location>
</feature>
<dbReference type="Proteomes" id="UP001301350">
    <property type="component" value="Unassembled WGS sequence"/>
</dbReference>
<comment type="caution">
    <text evidence="5">The sequence shown here is derived from an EMBL/GenBank/DDBJ whole genome shotgun (WGS) entry which is preliminary data.</text>
</comment>
<feature type="compositionally biased region" description="Low complexity" evidence="2">
    <location>
        <begin position="46"/>
        <end position="141"/>
    </location>
</feature>
<dbReference type="InterPro" id="IPR001619">
    <property type="entry name" value="Sec1-like"/>
</dbReference>
<feature type="compositionally biased region" description="Low complexity" evidence="2">
    <location>
        <begin position="1269"/>
        <end position="1284"/>
    </location>
</feature>
<keyword evidence="3" id="KW-1133">Transmembrane helix</keyword>
<keyword evidence="6" id="KW-1185">Reference proteome</keyword>
<sequence length="1310" mass="138113">MRAVVLVLLAALSLALLGSQSAFLGRSLRWRAARLPVVFRQTTPATPALAAGTTTSPPTPSVNATPTPTPTRSPTATATATPSATSGSATATATSSSPSATASANRTATASPSPSATIPSFAASSNASITATPTPTSTPTATPTPTPPPSPAASTTVVPVPVPSFSPPANNTAVLDVLADASGVSSSLFNDATFRKAFIGNLTQSLQGECARCSYPSQINTTSLVARPGQFEDAHSKSTHSQGSPTTSTIVVAERWLPAAVADGDDDDPLQWHLAANLDELLPGLWAAVRAPADSNTTAVAIQVSTAPSDVGHVSNLINGSLFLSSVLETAASAPRAEMKVVSITEHTGTITATPTPIAMPSASSSSVPSGAIAGIVVGFVAAATVAAVGIFFWRRYRRRKAEQDALLTKAAAAAATQKYREQQAAKAAEEAAKRLLSGAGGPMPAVPSVAADPLYNGMSAGRHAGLVTLRELARARILQGMMRIVKIAEEHAREVLTTGTAVGWASGGGGGTVTKKLAVVVVADRRALAILSAACRLTDLIQEGALVVESLEGEREAMTRLSAVYFVTPSARSLERLVADFPRPDAATPRRGTDPAIGGRAVMPPATIKYRAAHVFTTARVPDEMLKQLRDAPVLVQRLLTFTELNLDLMAIEQRVFSLDHGRALEVLFGPAEGAAGLSAPHRMALALEKQEMVQEIARNLLTLCHLIGEVPRIRYQRSACGVAESVAQALHEAIEEYEASVPGGMRGAQQTAQELTVTAADADSPTSERAAERSHTVLIILDRSIDPVAPLLHEFTYQAMCNDLLAVDTVDTGGARYAYTVRGKDAEAPVPQEALLDEYADAAWPELRHLHLMDVIGRINAAIRGSVATPRSGLSRDEDVLSASGAPSLWPALTESPRFLSPMQQQRIGKYAVHMDLVDCCMRLFRERHLQRTALCEQDLACGLIDCQGKSMEAAEAAQRTALILRDEHVPIEDKIRLLAVVVATMDVSARDVDDLLDAMGDVGSGKEVISGLLRSMLGVHLRKDVAEVQALAARALRHFQGGGGNGAPHTHDLSRFVPLVRDVAEAAARGRLSTRAFPTVTGQREDEAADGAAPPERTRSRSCSRDREGSARLPSTASQRVCSVRRRRSSSAVRRRSRSSEDLERGGGVRDAPYLSEDEGAGDAAKKVDTADTSSPRQRIILFVVGGACASETRAAYEISEACSANVYLGATHILTPARMVESLRALGRHDAVNTRRFHGTELDAPAGSGADAGGGSARGRNPLERGTVTTPRRTPRNGNGFDDTHGTGGNGRRRRSSSLSRFFYRR</sequence>
<feature type="chain" id="PRO_5043776542" evidence="4">
    <location>
        <begin position="22"/>
        <end position="1310"/>
    </location>
</feature>
<dbReference type="Pfam" id="PF00995">
    <property type="entry name" value="Sec1"/>
    <property type="match status" value="1"/>
</dbReference>
<dbReference type="GO" id="GO:0016192">
    <property type="term" value="P:vesicle-mediated transport"/>
    <property type="evidence" value="ECO:0007669"/>
    <property type="project" value="InterPro"/>
</dbReference>
<dbReference type="SUPFAM" id="SSF56815">
    <property type="entry name" value="Sec1/munc18-like (SM) proteins"/>
    <property type="match status" value="1"/>
</dbReference>
<gene>
    <name evidence="5" type="ORF">CDCA_CDCA12G3433</name>
</gene>
<evidence type="ECO:0000256" key="1">
    <source>
        <dbReference type="ARBA" id="ARBA00009884"/>
    </source>
</evidence>
<feature type="region of interest" description="Disordered" evidence="2">
    <location>
        <begin position="46"/>
        <end position="156"/>
    </location>
</feature>
<feature type="region of interest" description="Disordered" evidence="2">
    <location>
        <begin position="1242"/>
        <end position="1310"/>
    </location>
</feature>
<dbReference type="InterPro" id="IPR036045">
    <property type="entry name" value="Sec1-like_sf"/>
</dbReference>
<feature type="signal peptide" evidence="4">
    <location>
        <begin position="1"/>
        <end position="21"/>
    </location>
</feature>
<keyword evidence="3" id="KW-0812">Transmembrane</keyword>
<reference evidence="5 6" key="1">
    <citation type="submission" date="2022-07" db="EMBL/GenBank/DDBJ databases">
        <title>Genome-wide signatures of adaptation to extreme environments.</title>
        <authorList>
            <person name="Cho C.H."/>
            <person name="Yoon H.S."/>
        </authorList>
    </citation>
    <scope>NUCLEOTIDE SEQUENCE [LARGE SCALE GENOMIC DNA]</scope>
    <source>
        <strain evidence="5 6">DBV 063 E5</strain>
    </source>
</reference>
<feature type="compositionally biased region" description="Pro residues" evidence="2">
    <location>
        <begin position="142"/>
        <end position="151"/>
    </location>
</feature>
<evidence type="ECO:0000313" key="5">
    <source>
        <dbReference type="EMBL" id="KAK4537408.1"/>
    </source>
</evidence>
<dbReference type="PANTHER" id="PTHR11679">
    <property type="entry name" value="VESICLE PROTEIN SORTING-ASSOCIATED"/>
    <property type="match status" value="1"/>
</dbReference>
<evidence type="ECO:0000256" key="2">
    <source>
        <dbReference type="SAM" id="MobiDB-lite"/>
    </source>
</evidence>
<dbReference type="InterPro" id="IPR027482">
    <property type="entry name" value="Sec1-like_dom2"/>
</dbReference>
<accession>A0AAV9J068</accession>
<feature type="region of interest" description="Disordered" evidence="2">
    <location>
        <begin position="1077"/>
        <end position="1176"/>
    </location>
</feature>
<keyword evidence="4" id="KW-0732">Signal</keyword>
<evidence type="ECO:0000313" key="6">
    <source>
        <dbReference type="Proteomes" id="UP001301350"/>
    </source>
</evidence>
<comment type="similarity">
    <text evidence="1">Belongs to the STXBP/unc-18/SEC1 family.</text>
</comment>
<keyword evidence="3" id="KW-0472">Membrane</keyword>
<dbReference type="Gene3D" id="1.25.40.60">
    <property type="match status" value="1"/>
</dbReference>
<feature type="compositionally biased region" description="Low complexity" evidence="2">
    <location>
        <begin position="1301"/>
        <end position="1310"/>
    </location>
</feature>